<organism evidence="2">
    <name type="scientific">Mytilinidion resinicola</name>
    <dbReference type="NCBI Taxonomy" id="574789"/>
    <lineage>
        <taxon>Eukaryota</taxon>
        <taxon>Fungi</taxon>
        <taxon>Dikarya</taxon>
        <taxon>Ascomycota</taxon>
        <taxon>Pezizomycotina</taxon>
        <taxon>Dothideomycetes</taxon>
        <taxon>Pleosporomycetidae</taxon>
        <taxon>Mytilinidiales</taxon>
        <taxon>Mytilinidiaceae</taxon>
        <taxon>Mytilinidion</taxon>
    </lineage>
</organism>
<name>A0A6A6YM65_9PEZI</name>
<reference evidence="4" key="3">
    <citation type="submission" date="2025-04" db="UniProtKB">
        <authorList>
            <consortium name="RefSeq"/>
        </authorList>
    </citation>
    <scope>IDENTIFICATION</scope>
    <source>
        <strain evidence="4">CBS 304.34</strain>
    </source>
</reference>
<reference evidence="4" key="2">
    <citation type="submission" date="2020-04" db="EMBL/GenBank/DDBJ databases">
        <authorList>
            <consortium name="NCBI Genome Project"/>
        </authorList>
    </citation>
    <scope>NUCLEOTIDE SEQUENCE</scope>
    <source>
        <strain evidence="4">CBS 304.34</strain>
    </source>
</reference>
<dbReference type="AlphaFoldDB" id="A0A6A6YM65"/>
<evidence type="ECO:0000313" key="3">
    <source>
        <dbReference type="Proteomes" id="UP000504636"/>
    </source>
</evidence>
<protein>
    <submittedName>
        <fullName evidence="2 4">Uncharacterized protein</fullName>
    </submittedName>
</protein>
<feature type="compositionally biased region" description="Polar residues" evidence="1">
    <location>
        <begin position="95"/>
        <end position="104"/>
    </location>
</feature>
<feature type="region of interest" description="Disordered" evidence="1">
    <location>
        <begin position="84"/>
        <end position="106"/>
    </location>
</feature>
<evidence type="ECO:0000256" key="1">
    <source>
        <dbReference type="SAM" id="MobiDB-lite"/>
    </source>
</evidence>
<evidence type="ECO:0000313" key="4">
    <source>
        <dbReference type="RefSeq" id="XP_033576038.1"/>
    </source>
</evidence>
<proteinExistence type="predicted"/>
<gene>
    <name evidence="2 4" type="ORF">BDZ99DRAFT_521539</name>
</gene>
<keyword evidence="3" id="KW-1185">Reference proteome</keyword>
<dbReference type="GeneID" id="54466529"/>
<dbReference type="RefSeq" id="XP_033576038.1">
    <property type="nucleotide sequence ID" value="XM_033725636.1"/>
</dbReference>
<sequence length="227" mass="24710">MSENQPNQPSYFESIAFAGIGDGITEALGLDEYAPFYELGSSVPDPGNKFDWVIVSDEMPDSAEPDDWTCSQGIPDVIMTGFTSDHLPMERPGSSLRSSCTGMRSQDHPNLSGYDPIGASMMPTTGLWTEQNKLDGDSNYFKSGTRGMMIRISSGGVVTPEKMVTSSLDLIYTAASNTGKPLSADAPEADLFGIAQDIEPLPEQPNRLRRPYRRSKFPLKSIAILET</sequence>
<dbReference type="EMBL" id="MU003702">
    <property type="protein sequence ID" value="KAF2809074.1"/>
    <property type="molecule type" value="Genomic_DNA"/>
</dbReference>
<reference evidence="2 4" key="1">
    <citation type="journal article" date="2020" name="Stud. Mycol.">
        <title>101 Dothideomycetes genomes: a test case for predicting lifestyles and emergence of pathogens.</title>
        <authorList>
            <person name="Haridas S."/>
            <person name="Albert R."/>
            <person name="Binder M."/>
            <person name="Bloem J."/>
            <person name="Labutti K."/>
            <person name="Salamov A."/>
            <person name="Andreopoulos B."/>
            <person name="Baker S."/>
            <person name="Barry K."/>
            <person name="Bills G."/>
            <person name="Bluhm B."/>
            <person name="Cannon C."/>
            <person name="Castanera R."/>
            <person name="Culley D."/>
            <person name="Daum C."/>
            <person name="Ezra D."/>
            <person name="Gonzalez J."/>
            <person name="Henrissat B."/>
            <person name="Kuo A."/>
            <person name="Liang C."/>
            <person name="Lipzen A."/>
            <person name="Lutzoni F."/>
            <person name="Magnuson J."/>
            <person name="Mondo S."/>
            <person name="Nolan M."/>
            <person name="Ohm R."/>
            <person name="Pangilinan J."/>
            <person name="Park H.-J."/>
            <person name="Ramirez L."/>
            <person name="Alfaro M."/>
            <person name="Sun H."/>
            <person name="Tritt A."/>
            <person name="Yoshinaga Y."/>
            <person name="Zwiers L.-H."/>
            <person name="Turgeon B."/>
            <person name="Goodwin S."/>
            <person name="Spatafora J."/>
            <person name="Crous P."/>
            <person name="Grigoriev I."/>
        </authorList>
    </citation>
    <scope>NUCLEOTIDE SEQUENCE</scope>
    <source>
        <strain evidence="2 4">CBS 304.34</strain>
    </source>
</reference>
<evidence type="ECO:0000313" key="2">
    <source>
        <dbReference type="EMBL" id="KAF2809074.1"/>
    </source>
</evidence>
<dbReference type="Proteomes" id="UP000504636">
    <property type="component" value="Unplaced"/>
</dbReference>
<accession>A0A6A6YM65</accession>